<dbReference type="PANTHER" id="PTHR35789:SF1">
    <property type="entry name" value="SPORE GERMINATION PROTEIN B3"/>
    <property type="match status" value="1"/>
</dbReference>
<evidence type="ECO:0000313" key="11">
    <source>
        <dbReference type="Proteomes" id="UP000518605"/>
    </source>
</evidence>
<dbReference type="Gene3D" id="3.30.300.210">
    <property type="entry name" value="Nutrient germinant receptor protein C, domain 3"/>
    <property type="match status" value="1"/>
</dbReference>
<dbReference type="PANTHER" id="PTHR35789">
    <property type="entry name" value="SPORE GERMINATION PROTEIN B3"/>
    <property type="match status" value="1"/>
</dbReference>
<keyword evidence="3" id="KW-0309">Germination</keyword>
<dbReference type="InterPro" id="IPR038501">
    <property type="entry name" value="Spore_GerAC_C_sf"/>
</dbReference>
<dbReference type="Pfam" id="PF25198">
    <property type="entry name" value="Spore_GerAC_N"/>
    <property type="match status" value="1"/>
</dbReference>
<dbReference type="Pfam" id="PF05504">
    <property type="entry name" value="Spore_GerAC"/>
    <property type="match status" value="1"/>
</dbReference>
<dbReference type="InterPro" id="IPR008844">
    <property type="entry name" value="Spore_GerAC-like"/>
</dbReference>
<dbReference type="Proteomes" id="UP000518605">
    <property type="component" value="Unassembled WGS sequence"/>
</dbReference>
<keyword evidence="4" id="KW-0732">Signal</keyword>
<dbReference type="InterPro" id="IPR057336">
    <property type="entry name" value="GerAC_N"/>
</dbReference>
<evidence type="ECO:0000256" key="5">
    <source>
        <dbReference type="ARBA" id="ARBA00023136"/>
    </source>
</evidence>
<evidence type="ECO:0000259" key="8">
    <source>
        <dbReference type="Pfam" id="PF05504"/>
    </source>
</evidence>
<reference evidence="10 11" key="1">
    <citation type="submission" date="2020-08" db="EMBL/GenBank/DDBJ databases">
        <title>Genomic Encyclopedia of Type Strains, Phase III (KMG-III): the genomes of soil and plant-associated and newly described type strains.</title>
        <authorList>
            <person name="Whitman W."/>
        </authorList>
    </citation>
    <scope>NUCLEOTIDE SEQUENCE [LARGE SCALE GENOMIC DNA]</scope>
    <source>
        <strain evidence="10 11">CECT 8234</strain>
    </source>
</reference>
<evidence type="ECO:0000259" key="9">
    <source>
        <dbReference type="Pfam" id="PF25198"/>
    </source>
</evidence>
<dbReference type="AlphaFoldDB" id="A0A7W5C3D9"/>
<evidence type="ECO:0000256" key="4">
    <source>
        <dbReference type="ARBA" id="ARBA00022729"/>
    </source>
</evidence>
<evidence type="ECO:0000256" key="3">
    <source>
        <dbReference type="ARBA" id="ARBA00022544"/>
    </source>
</evidence>
<accession>A0A7W5C3D9</accession>
<dbReference type="GO" id="GO:0016020">
    <property type="term" value="C:membrane"/>
    <property type="evidence" value="ECO:0007669"/>
    <property type="project" value="UniProtKB-SubCell"/>
</dbReference>
<dbReference type="GO" id="GO:0009847">
    <property type="term" value="P:spore germination"/>
    <property type="evidence" value="ECO:0007669"/>
    <property type="project" value="InterPro"/>
</dbReference>
<keyword evidence="5" id="KW-0472">Membrane</keyword>
<comment type="caution">
    <text evidence="10">The sequence shown here is derived from an EMBL/GenBank/DDBJ whole genome shotgun (WGS) entry which is preliminary data.</text>
</comment>
<evidence type="ECO:0000256" key="2">
    <source>
        <dbReference type="ARBA" id="ARBA00007886"/>
    </source>
</evidence>
<evidence type="ECO:0000313" key="10">
    <source>
        <dbReference type="EMBL" id="MBB3150157.1"/>
    </source>
</evidence>
<feature type="domain" description="Spore germination protein N-terminal" evidence="9">
    <location>
        <begin position="26"/>
        <end position="200"/>
    </location>
</feature>
<gene>
    <name evidence="10" type="ORF">FHS16_000189</name>
</gene>
<protein>
    <submittedName>
        <fullName evidence="10">Spore germination protein KC</fullName>
    </submittedName>
</protein>
<evidence type="ECO:0000256" key="1">
    <source>
        <dbReference type="ARBA" id="ARBA00004635"/>
    </source>
</evidence>
<dbReference type="RefSeq" id="WP_183557591.1">
    <property type="nucleotide sequence ID" value="NZ_CBCSLB010000001.1"/>
</dbReference>
<evidence type="ECO:0000256" key="7">
    <source>
        <dbReference type="ARBA" id="ARBA00023288"/>
    </source>
</evidence>
<organism evidence="10 11">
    <name type="scientific">Paenibacillus endophyticus</name>
    <dbReference type="NCBI Taxonomy" id="1294268"/>
    <lineage>
        <taxon>Bacteria</taxon>
        <taxon>Bacillati</taxon>
        <taxon>Bacillota</taxon>
        <taxon>Bacilli</taxon>
        <taxon>Bacillales</taxon>
        <taxon>Paenibacillaceae</taxon>
        <taxon>Paenibacillus</taxon>
    </lineage>
</organism>
<dbReference type="EMBL" id="JACHXW010000001">
    <property type="protein sequence ID" value="MBB3150157.1"/>
    <property type="molecule type" value="Genomic_DNA"/>
</dbReference>
<proteinExistence type="inferred from homology"/>
<evidence type="ECO:0000256" key="6">
    <source>
        <dbReference type="ARBA" id="ARBA00023139"/>
    </source>
</evidence>
<sequence length="408" mass="45386">MRRVRIWSVAAVYFLCALLLAGCWNRIELNELAITSATSVDRKGEDWLISFQVVIPSSISSGIGITGGGAGAPVNVYSTTGKTIREANARSFFESPRKLYFAHNRVLIVSEETARRGLNPVLDVYLRNTDARETVDVLIAPGSARRILEQMMQISKISGDGIREINHLESKFTSVLPEVKLYQLAMDLASDSGSALLPEVFVAGKSDASSLKVFESTTLPAKIKLGRVAVIKKDKMVGWLSRKESLGVAFLRNDVKNTMLTFACPNEENKYLTLQISDSSTALQPSLDEGKMTVKARIKGKAVLSQSDCSSMDLYKPEIVDELETAAEKDLQRFTNAGWKAAQRLQTDAVGFADMAHRKYRKQWREWKKDWDHYFSTIKLEVSAEITITNVGLSNQPINVNKLREGKK</sequence>
<dbReference type="PROSITE" id="PS51257">
    <property type="entry name" value="PROKAR_LIPOPROTEIN"/>
    <property type="match status" value="1"/>
</dbReference>
<name>A0A7W5C3D9_9BACL</name>
<dbReference type="InterPro" id="IPR046953">
    <property type="entry name" value="Spore_GerAC-like_C"/>
</dbReference>
<comment type="subcellular location">
    <subcellularLocation>
        <location evidence="1">Membrane</location>
        <topology evidence="1">Lipid-anchor</topology>
    </subcellularLocation>
</comment>
<feature type="domain" description="Spore germination GerAC-like C-terminal" evidence="8">
    <location>
        <begin position="228"/>
        <end position="392"/>
    </location>
</feature>
<keyword evidence="11" id="KW-1185">Reference proteome</keyword>
<keyword evidence="6" id="KW-0564">Palmitate</keyword>
<dbReference type="NCBIfam" id="TIGR02887">
    <property type="entry name" value="spore_ger_x_C"/>
    <property type="match status" value="1"/>
</dbReference>
<comment type="similarity">
    <text evidence="2">Belongs to the GerABKC lipoprotein family.</text>
</comment>
<keyword evidence="7" id="KW-0449">Lipoprotein</keyword>